<comment type="caution">
    <text evidence="7">The sequence shown here is derived from an EMBL/GenBank/DDBJ whole genome shotgun (WGS) entry which is preliminary data.</text>
</comment>
<dbReference type="InterPro" id="IPR036788">
    <property type="entry name" value="T_IF-3_C_sf"/>
</dbReference>
<sequence>MGSSFFVSEPIRKLFYLNLYNLNGAILTAHNRRNTPPRRQIPMNDRIFHKTLILIDVNGEKIGEVATADALAKAQAQELDLVVINEKSNPVIAKIMDYGKHLYEQKRKLRDSKKKATFVKVKSINVKPQINDHDLSWKADQAISWLQDGDRVQFVIKVYGRIGTKTELIQQTYQKFAKLLENYGSPQADLKRVSPVMYEVFFTPLKSNSPKGEKNNG</sequence>
<protein>
    <recommendedName>
        <fullName evidence="4">Translation initiation factor IF-3</fullName>
    </recommendedName>
</protein>
<name>A0ABU0LZK4_9BACT</name>
<dbReference type="Pfam" id="PF05198">
    <property type="entry name" value="IF3_N"/>
    <property type="match status" value="1"/>
</dbReference>
<reference evidence="7" key="1">
    <citation type="submission" date="2023-07" db="EMBL/GenBank/DDBJ databases">
        <title>Genomic Encyclopedia of Type Strains, Phase IV (KMG-IV): sequencing the most valuable type-strain genomes for metagenomic binning, comparative biology and taxonomic classification.</title>
        <authorList>
            <person name="Goeker M."/>
        </authorList>
    </citation>
    <scope>NUCLEOTIDE SEQUENCE [LARGE SCALE GENOMIC DNA]</scope>
    <source>
        <strain evidence="7">DSM 21204</strain>
    </source>
</reference>
<dbReference type="NCBIfam" id="TIGR00168">
    <property type="entry name" value="infC"/>
    <property type="match status" value="1"/>
</dbReference>
<dbReference type="RefSeq" id="WP_307291875.1">
    <property type="nucleotide sequence ID" value="NZ_JAUSWO010000001.1"/>
</dbReference>
<gene>
    <name evidence="7" type="ORF">J2Z62_000574</name>
</gene>
<dbReference type="Pfam" id="PF00707">
    <property type="entry name" value="IF3_C"/>
    <property type="match status" value="1"/>
</dbReference>
<accession>A0ABU0LZK4</accession>
<dbReference type="GO" id="GO:0003743">
    <property type="term" value="F:translation initiation factor activity"/>
    <property type="evidence" value="ECO:0007669"/>
    <property type="project" value="UniProtKB-KW"/>
</dbReference>
<feature type="domain" description="Translation initiation factor 3 N-terminal" evidence="6">
    <location>
        <begin position="43"/>
        <end position="111"/>
    </location>
</feature>
<comment type="similarity">
    <text evidence="1">Belongs to the IF-3 family.</text>
</comment>
<keyword evidence="2 7" id="KW-0396">Initiation factor</keyword>
<organism evidence="7 8">
    <name type="scientific">Mycoplasmoides fastidiosum</name>
    <dbReference type="NCBI Taxonomy" id="92758"/>
    <lineage>
        <taxon>Bacteria</taxon>
        <taxon>Bacillati</taxon>
        <taxon>Mycoplasmatota</taxon>
        <taxon>Mycoplasmoidales</taxon>
        <taxon>Mycoplasmoidaceae</taxon>
        <taxon>Mycoplasmoides</taxon>
    </lineage>
</organism>
<dbReference type="InterPro" id="IPR036787">
    <property type="entry name" value="T_IF-3_N_sf"/>
</dbReference>
<evidence type="ECO:0000313" key="7">
    <source>
        <dbReference type="EMBL" id="MDQ0514136.1"/>
    </source>
</evidence>
<dbReference type="InterPro" id="IPR019814">
    <property type="entry name" value="Translation_initiation_fac_3_N"/>
</dbReference>
<evidence type="ECO:0000256" key="2">
    <source>
        <dbReference type="ARBA" id="ARBA00022540"/>
    </source>
</evidence>
<feature type="domain" description="Translation initiation factor 3 C-terminal" evidence="5">
    <location>
        <begin position="119"/>
        <end position="191"/>
    </location>
</feature>
<proteinExistence type="inferred from homology"/>
<dbReference type="InterPro" id="IPR019815">
    <property type="entry name" value="Translation_initiation_fac_3_C"/>
</dbReference>
<dbReference type="InterPro" id="IPR001288">
    <property type="entry name" value="Translation_initiation_fac_3"/>
</dbReference>
<dbReference type="SUPFAM" id="SSF54364">
    <property type="entry name" value="Translation initiation factor IF3, N-terminal domain"/>
    <property type="match status" value="1"/>
</dbReference>
<dbReference type="Gene3D" id="3.30.110.10">
    <property type="entry name" value="Translation initiation factor 3 (IF-3), C-terminal domain"/>
    <property type="match status" value="1"/>
</dbReference>
<keyword evidence="3" id="KW-0648">Protein biosynthesis</keyword>
<keyword evidence="8" id="KW-1185">Reference proteome</keyword>
<dbReference type="EMBL" id="JAUSWO010000001">
    <property type="protein sequence ID" value="MDQ0514136.1"/>
    <property type="molecule type" value="Genomic_DNA"/>
</dbReference>
<dbReference type="SUPFAM" id="SSF55200">
    <property type="entry name" value="Translation initiation factor IF3, C-terminal domain"/>
    <property type="match status" value="1"/>
</dbReference>
<evidence type="ECO:0000256" key="4">
    <source>
        <dbReference type="NCBIfam" id="TIGR00168"/>
    </source>
</evidence>
<dbReference type="Gene3D" id="3.10.20.80">
    <property type="entry name" value="Translation initiation factor 3 (IF-3), N-terminal domain"/>
    <property type="match status" value="1"/>
</dbReference>
<dbReference type="Proteomes" id="UP001240643">
    <property type="component" value="Unassembled WGS sequence"/>
</dbReference>
<evidence type="ECO:0000259" key="6">
    <source>
        <dbReference type="Pfam" id="PF05198"/>
    </source>
</evidence>
<dbReference type="PANTHER" id="PTHR10938">
    <property type="entry name" value="TRANSLATION INITIATION FACTOR IF-3"/>
    <property type="match status" value="1"/>
</dbReference>
<evidence type="ECO:0000313" key="8">
    <source>
        <dbReference type="Proteomes" id="UP001240643"/>
    </source>
</evidence>
<evidence type="ECO:0000259" key="5">
    <source>
        <dbReference type="Pfam" id="PF00707"/>
    </source>
</evidence>
<evidence type="ECO:0000256" key="1">
    <source>
        <dbReference type="ARBA" id="ARBA00005439"/>
    </source>
</evidence>
<dbReference type="PANTHER" id="PTHR10938:SF0">
    <property type="entry name" value="TRANSLATION INITIATION FACTOR IF-3, MITOCHONDRIAL"/>
    <property type="match status" value="1"/>
</dbReference>
<evidence type="ECO:0000256" key="3">
    <source>
        <dbReference type="ARBA" id="ARBA00022917"/>
    </source>
</evidence>